<evidence type="ECO:0000256" key="1">
    <source>
        <dbReference type="SAM" id="Coils"/>
    </source>
</evidence>
<name>R7T812_CAPTE</name>
<evidence type="ECO:0000313" key="4">
    <source>
        <dbReference type="Proteomes" id="UP000014760"/>
    </source>
</evidence>
<keyword evidence="4" id="KW-1185">Reference proteome</keyword>
<gene>
    <name evidence="2" type="ORF">CAPTEDRAFT_212129</name>
</gene>
<accession>R7T812</accession>
<reference evidence="3" key="3">
    <citation type="submission" date="2015-06" db="UniProtKB">
        <authorList>
            <consortium name="EnsemblMetazoa"/>
        </authorList>
    </citation>
    <scope>IDENTIFICATION</scope>
</reference>
<proteinExistence type="predicted"/>
<dbReference type="AlphaFoldDB" id="R7T812"/>
<dbReference type="EMBL" id="AMQN01016048">
    <property type="status" value="NOT_ANNOTATED_CDS"/>
    <property type="molecule type" value="Genomic_DNA"/>
</dbReference>
<dbReference type="EMBL" id="AMQN01016047">
    <property type="status" value="NOT_ANNOTATED_CDS"/>
    <property type="molecule type" value="Genomic_DNA"/>
</dbReference>
<keyword evidence="1" id="KW-0175">Coiled coil</keyword>
<evidence type="ECO:0000313" key="3">
    <source>
        <dbReference type="EnsemblMetazoa" id="CapteP212129"/>
    </source>
</evidence>
<feature type="coiled-coil region" evidence="1">
    <location>
        <begin position="288"/>
        <end position="318"/>
    </location>
</feature>
<dbReference type="EnsemblMetazoa" id="CapteT212129">
    <property type="protein sequence ID" value="CapteP212129"/>
    <property type="gene ID" value="CapteG212129"/>
</dbReference>
<organism evidence="2">
    <name type="scientific">Capitella teleta</name>
    <name type="common">Polychaete worm</name>
    <dbReference type="NCBI Taxonomy" id="283909"/>
    <lineage>
        <taxon>Eukaryota</taxon>
        <taxon>Metazoa</taxon>
        <taxon>Spiralia</taxon>
        <taxon>Lophotrochozoa</taxon>
        <taxon>Annelida</taxon>
        <taxon>Polychaeta</taxon>
        <taxon>Sedentaria</taxon>
        <taxon>Scolecida</taxon>
        <taxon>Capitellidae</taxon>
        <taxon>Capitella</taxon>
    </lineage>
</organism>
<dbReference type="EMBL" id="KB312490">
    <property type="protein sequence ID" value="ELT87129.1"/>
    <property type="molecule type" value="Genomic_DNA"/>
</dbReference>
<dbReference type="Proteomes" id="UP000014760">
    <property type="component" value="Unassembled WGS sequence"/>
</dbReference>
<protein>
    <submittedName>
        <fullName evidence="2 3">Uncharacterized protein</fullName>
    </submittedName>
</protein>
<reference evidence="2 4" key="2">
    <citation type="journal article" date="2013" name="Nature">
        <title>Insights into bilaterian evolution from three spiralian genomes.</title>
        <authorList>
            <person name="Simakov O."/>
            <person name="Marletaz F."/>
            <person name="Cho S.J."/>
            <person name="Edsinger-Gonzales E."/>
            <person name="Havlak P."/>
            <person name="Hellsten U."/>
            <person name="Kuo D.H."/>
            <person name="Larsson T."/>
            <person name="Lv J."/>
            <person name="Arendt D."/>
            <person name="Savage R."/>
            <person name="Osoegawa K."/>
            <person name="de Jong P."/>
            <person name="Grimwood J."/>
            <person name="Chapman J.A."/>
            <person name="Shapiro H."/>
            <person name="Aerts A."/>
            <person name="Otillar R.P."/>
            <person name="Terry A.Y."/>
            <person name="Boore J.L."/>
            <person name="Grigoriev I.V."/>
            <person name="Lindberg D.R."/>
            <person name="Seaver E.C."/>
            <person name="Weisblat D.A."/>
            <person name="Putnam N.H."/>
            <person name="Rokhsar D.S."/>
        </authorList>
    </citation>
    <scope>NUCLEOTIDE SEQUENCE</scope>
    <source>
        <strain evidence="2 4">I ESC-2004</strain>
    </source>
</reference>
<reference evidence="4" key="1">
    <citation type="submission" date="2012-12" db="EMBL/GenBank/DDBJ databases">
        <authorList>
            <person name="Hellsten U."/>
            <person name="Grimwood J."/>
            <person name="Chapman J.A."/>
            <person name="Shapiro H."/>
            <person name="Aerts A."/>
            <person name="Otillar R.P."/>
            <person name="Terry A.Y."/>
            <person name="Boore J.L."/>
            <person name="Simakov O."/>
            <person name="Marletaz F."/>
            <person name="Cho S.-J."/>
            <person name="Edsinger-Gonzales E."/>
            <person name="Havlak P."/>
            <person name="Kuo D.-H."/>
            <person name="Larsson T."/>
            <person name="Lv J."/>
            <person name="Arendt D."/>
            <person name="Savage R."/>
            <person name="Osoegawa K."/>
            <person name="de Jong P."/>
            <person name="Lindberg D.R."/>
            <person name="Seaver E.C."/>
            <person name="Weisblat D.A."/>
            <person name="Putnam N.H."/>
            <person name="Grigoriev I.V."/>
            <person name="Rokhsar D.S."/>
        </authorList>
    </citation>
    <scope>NUCLEOTIDE SEQUENCE</scope>
    <source>
        <strain evidence="4">I ESC-2004</strain>
    </source>
</reference>
<sequence>MSENIPPDMRRTGSATGLCVFLRLTVDQRLSKPDFLIIEFNLTPSKRVCEESFKSASRLRLHEAACKSKKLKRCYELAQENTTTIVSQHLNNVLKGSQNLMRRKIIVFSNFPWNIYVWSRIRPGNDIYKTMIALKVVEGPILPRDLEGEIFWTLEGVLWLSRCFMDIDTMRHVRWLVERHIASQEQLDICTDNIARLQEEYKVPLNVLNLNKMIVEEQESFRKSSNHASGHDWRSRYTKGAALSLRSDVYSHEELTDAVNHLPTAARRQWLDSHFLRSRAQEEMLMCIEEMQILHNFLREKEKDLDQKIDQMKMAASEFDVGVRAQLLSECFKIPKRIDECQKTVQNNLLTINSNF</sequence>
<dbReference type="HOGENOM" id="CLU_779025_0_0_1"/>
<evidence type="ECO:0000313" key="2">
    <source>
        <dbReference type="EMBL" id="ELT87129.1"/>
    </source>
</evidence>